<dbReference type="EMBL" id="AMQN01009614">
    <property type="status" value="NOT_ANNOTATED_CDS"/>
    <property type="molecule type" value="Genomic_DNA"/>
</dbReference>
<evidence type="ECO:0000313" key="2">
    <source>
        <dbReference type="EMBL" id="ELU00645.1"/>
    </source>
</evidence>
<sequence>MTAALRAALVLVGILCIGAFHPLQDSFKRQVPPGDALNPFKDLFKRGKSREQDSQSGCTRVSADLIALMDYQNSVYPYFNNYVSFMTSVDVSNITAVDEVVCHFVADSTGDFVSFLRYSGIERSVTRRLYDYAMVSLRLAILYGYFGSDSSENNIHMFFQNGFSDLDPVGVDEMAAIIQLEISEMPDINSVQILERDSPATCADFLAFFDKSHTQYQMGSPYSMLLPFLSPTQVQDMICDILCELSLLVMLIAALAKSIDQIQDVLDANRFFEGLLDFGKMQLSDLRYALPHMELQAEQVADPDIWSSRNQRINFLKHAVKLLRSLEAARAL</sequence>
<dbReference type="EnsemblMetazoa" id="CapteT207508">
    <property type="protein sequence ID" value="CapteP207508"/>
    <property type="gene ID" value="CapteG207508"/>
</dbReference>
<dbReference type="AlphaFoldDB" id="R7U2S2"/>
<dbReference type="HOGENOM" id="CLU_077493_0_0_1"/>
<dbReference type="Proteomes" id="UP000014760">
    <property type="component" value="Unassembled WGS sequence"/>
</dbReference>
<keyword evidence="4" id="KW-1185">Reference proteome</keyword>
<proteinExistence type="predicted"/>
<reference evidence="4" key="1">
    <citation type="submission" date="2012-12" db="EMBL/GenBank/DDBJ databases">
        <authorList>
            <person name="Hellsten U."/>
            <person name="Grimwood J."/>
            <person name="Chapman J.A."/>
            <person name="Shapiro H."/>
            <person name="Aerts A."/>
            <person name="Otillar R.P."/>
            <person name="Terry A.Y."/>
            <person name="Boore J.L."/>
            <person name="Simakov O."/>
            <person name="Marletaz F."/>
            <person name="Cho S.-J."/>
            <person name="Edsinger-Gonzales E."/>
            <person name="Havlak P."/>
            <person name="Kuo D.-H."/>
            <person name="Larsson T."/>
            <person name="Lv J."/>
            <person name="Arendt D."/>
            <person name="Savage R."/>
            <person name="Osoegawa K."/>
            <person name="de Jong P."/>
            <person name="Lindberg D.R."/>
            <person name="Seaver E.C."/>
            <person name="Weisblat D.A."/>
            <person name="Putnam N.H."/>
            <person name="Grigoriev I.V."/>
            <person name="Rokhsar D.S."/>
        </authorList>
    </citation>
    <scope>NUCLEOTIDE SEQUENCE</scope>
    <source>
        <strain evidence="4">I ESC-2004</strain>
    </source>
</reference>
<evidence type="ECO:0000256" key="1">
    <source>
        <dbReference type="SAM" id="SignalP"/>
    </source>
</evidence>
<feature type="chain" id="PRO_5008787606" evidence="1">
    <location>
        <begin position="20"/>
        <end position="332"/>
    </location>
</feature>
<gene>
    <name evidence="2" type="ORF">CAPTEDRAFT_207508</name>
</gene>
<feature type="signal peptide" evidence="1">
    <location>
        <begin position="1"/>
        <end position="19"/>
    </location>
</feature>
<dbReference type="EMBL" id="KB305800">
    <property type="protein sequence ID" value="ELU00645.1"/>
    <property type="molecule type" value="Genomic_DNA"/>
</dbReference>
<protein>
    <submittedName>
        <fullName evidence="2 3">Uncharacterized protein</fullName>
    </submittedName>
</protein>
<reference evidence="3" key="3">
    <citation type="submission" date="2015-06" db="UniProtKB">
        <authorList>
            <consortium name="EnsemblMetazoa"/>
        </authorList>
    </citation>
    <scope>IDENTIFICATION</scope>
</reference>
<accession>R7U2S2</accession>
<evidence type="ECO:0000313" key="3">
    <source>
        <dbReference type="EnsemblMetazoa" id="CapteP207508"/>
    </source>
</evidence>
<name>R7U2S2_CAPTE</name>
<evidence type="ECO:0000313" key="4">
    <source>
        <dbReference type="Proteomes" id="UP000014760"/>
    </source>
</evidence>
<organism evidence="2">
    <name type="scientific">Capitella teleta</name>
    <name type="common">Polychaete worm</name>
    <dbReference type="NCBI Taxonomy" id="283909"/>
    <lineage>
        <taxon>Eukaryota</taxon>
        <taxon>Metazoa</taxon>
        <taxon>Spiralia</taxon>
        <taxon>Lophotrochozoa</taxon>
        <taxon>Annelida</taxon>
        <taxon>Polychaeta</taxon>
        <taxon>Sedentaria</taxon>
        <taxon>Scolecida</taxon>
        <taxon>Capitellidae</taxon>
        <taxon>Capitella</taxon>
    </lineage>
</organism>
<keyword evidence="1" id="KW-0732">Signal</keyword>
<reference evidence="2 4" key="2">
    <citation type="journal article" date="2013" name="Nature">
        <title>Insights into bilaterian evolution from three spiralian genomes.</title>
        <authorList>
            <person name="Simakov O."/>
            <person name="Marletaz F."/>
            <person name="Cho S.J."/>
            <person name="Edsinger-Gonzales E."/>
            <person name="Havlak P."/>
            <person name="Hellsten U."/>
            <person name="Kuo D.H."/>
            <person name="Larsson T."/>
            <person name="Lv J."/>
            <person name="Arendt D."/>
            <person name="Savage R."/>
            <person name="Osoegawa K."/>
            <person name="de Jong P."/>
            <person name="Grimwood J."/>
            <person name="Chapman J.A."/>
            <person name="Shapiro H."/>
            <person name="Aerts A."/>
            <person name="Otillar R.P."/>
            <person name="Terry A.Y."/>
            <person name="Boore J.L."/>
            <person name="Grigoriev I.V."/>
            <person name="Lindberg D.R."/>
            <person name="Seaver E.C."/>
            <person name="Weisblat D.A."/>
            <person name="Putnam N.H."/>
            <person name="Rokhsar D.S."/>
        </authorList>
    </citation>
    <scope>NUCLEOTIDE SEQUENCE</scope>
    <source>
        <strain evidence="2 4">I ESC-2004</strain>
    </source>
</reference>